<evidence type="ECO:0000256" key="2">
    <source>
        <dbReference type="ARBA" id="ARBA00022801"/>
    </source>
</evidence>
<dbReference type="InterPro" id="IPR014015">
    <property type="entry name" value="Helicase_SF3_DNA-vir"/>
</dbReference>
<dbReference type="InterPro" id="IPR027417">
    <property type="entry name" value="P-loop_NTPase"/>
</dbReference>
<dbReference type="InterPro" id="IPR006500">
    <property type="entry name" value="Helicase_put_C_phage/plasmid"/>
</dbReference>
<accession>A0A6C0B662</accession>
<dbReference type="EMBL" id="MN739083">
    <property type="protein sequence ID" value="QHS87576.1"/>
    <property type="molecule type" value="Genomic_DNA"/>
</dbReference>
<dbReference type="NCBIfam" id="TIGR01613">
    <property type="entry name" value="primase_Cterm"/>
    <property type="match status" value="1"/>
</dbReference>
<proteinExistence type="predicted"/>
<dbReference type="Pfam" id="PF23162">
    <property type="entry name" value="AEP_C962R"/>
    <property type="match status" value="1"/>
</dbReference>
<dbReference type="Pfam" id="PF08707">
    <property type="entry name" value="PriCT_2"/>
    <property type="match status" value="1"/>
</dbReference>
<evidence type="ECO:0000256" key="3">
    <source>
        <dbReference type="ARBA" id="ARBA00022840"/>
    </source>
</evidence>
<dbReference type="InterPro" id="IPR014818">
    <property type="entry name" value="Phage/plasmid_primase_P4_C"/>
</dbReference>
<keyword evidence="3" id="KW-0067">ATP-binding</keyword>
<dbReference type="GO" id="GO:0005524">
    <property type="term" value="F:ATP binding"/>
    <property type="evidence" value="ECO:0007669"/>
    <property type="project" value="UniProtKB-KW"/>
</dbReference>
<dbReference type="AlphaFoldDB" id="A0A6C0B662"/>
<dbReference type="InterPro" id="IPR051620">
    <property type="entry name" value="ORF904-like_C"/>
</dbReference>
<evidence type="ECO:0000259" key="4">
    <source>
        <dbReference type="PROSITE" id="PS51206"/>
    </source>
</evidence>
<feature type="domain" description="SF3 helicase" evidence="4">
    <location>
        <begin position="643"/>
        <end position="806"/>
    </location>
</feature>
<reference evidence="5" key="1">
    <citation type="journal article" date="2020" name="Nature">
        <title>Giant virus diversity and host interactions through global metagenomics.</title>
        <authorList>
            <person name="Schulz F."/>
            <person name="Roux S."/>
            <person name="Paez-Espino D."/>
            <person name="Jungbluth S."/>
            <person name="Walsh D.A."/>
            <person name="Denef V.J."/>
            <person name="McMahon K.D."/>
            <person name="Konstantinidis K.T."/>
            <person name="Eloe-Fadrosh E.A."/>
            <person name="Kyrpides N.C."/>
            <person name="Woyke T."/>
        </authorList>
    </citation>
    <scope>NUCLEOTIDE SEQUENCE</scope>
    <source>
        <strain evidence="5">GVMAG-M-3300010157-4</strain>
    </source>
</reference>
<dbReference type="Pfam" id="PF08706">
    <property type="entry name" value="D5_N"/>
    <property type="match status" value="1"/>
</dbReference>
<organism evidence="5">
    <name type="scientific">viral metagenome</name>
    <dbReference type="NCBI Taxonomy" id="1070528"/>
    <lineage>
        <taxon>unclassified sequences</taxon>
        <taxon>metagenomes</taxon>
        <taxon>organismal metagenomes</taxon>
    </lineage>
</organism>
<dbReference type="PROSITE" id="PS51206">
    <property type="entry name" value="SF3_HELICASE_1"/>
    <property type="match status" value="1"/>
</dbReference>
<sequence>MNHAQKYNDFMRAHKISRDSTLPKTNTRIGSTSADGEQVYGGIYSIPDSKYSDFLKLYYKHVIEGGASEHLTEKQRENDGPILIDIDFRYKYEVVARLHEKEHIDDIVVAYLDILKEVFDFDETPFYIYVMEKDTVNRIYNEEAPDASLTKDGIHILIGIQADHGVQMAIRDRILKKVAAMWGSLPLQNKWEDVFDKTISSGNTNWQLYGSRKPNHNPYKLTYVYENRFDPGDKEFMTRLVPLEKFDVSQNIENLSARSSKYPIYNTMLTSANISSSGGGLKKRVSTNSLFTLTNDAGVEAVLQVKTRDELALVVQATLDQMGVRDYELVETHYYTMTLPPKYYESGSYDKWIRVGMALSELCNLMFITWVAFSAQAAGFKFGDISEMYEKWQKFSSKGDVALTRRSIMYWSKQDAFAKFEEVRRQSVDYYIDKTIDSMMDDFGDKNKKFSKPCGDFQIANVLKQLYKDEYVCVSIKHNIWYKFHNHRWVEIDSGTTLRKAISTELYDIYMDKISKLSAFANTLDEDDESMAETRKKVTKKTEKICDICLRLMSTGDKKNIMTEAKELFHDSQFMEKLDTNPYLLCFENGVVDFKDKVFRKGLPEDYISKSTNLDYKPIDRKKDATVIAEIDDFMAKLFPRPDLREYMWDHLASVLLGTPDKQTFHMYIGEGRNGKSVLTTLIDEIMGEYKGVVPLSVITQDRAKVGGTAAELAELKGVRYAVIMEPSKKDAILEGPLKQMTSGLDPIQCRAPYMAKTLIYYPQFKLVLCSNVMMEVKSQDYGTWRRIRVVPFESLFTETPVQGDPDKPFQFLVDGSIVDKFSYWKFTFMSMLVERAYKTNGMVKECDIVMSASRAYQESQDFIAEFIREKVVREEGAEIKKTVLNNEFSVWYMSTYGKGAPSPKEVHVKMDQQFGKYDKKGAWTGVRIKYERDEYSAKRDAEVFDDGISANDL</sequence>
<keyword evidence="1" id="KW-0547">Nucleotide-binding</keyword>
<dbReference type="SMART" id="SM00885">
    <property type="entry name" value="D5_N"/>
    <property type="match status" value="1"/>
</dbReference>
<evidence type="ECO:0000313" key="5">
    <source>
        <dbReference type="EMBL" id="QHS87576.1"/>
    </source>
</evidence>
<dbReference type="Gene3D" id="3.40.50.300">
    <property type="entry name" value="P-loop containing nucleotide triphosphate hydrolases"/>
    <property type="match status" value="1"/>
</dbReference>
<keyword evidence="2" id="KW-0378">Hydrolase</keyword>
<name>A0A6C0B662_9ZZZZ</name>
<dbReference type="PANTHER" id="PTHR35372">
    <property type="entry name" value="ATP BINDING PROTEIN-RELATED"/>
    <property type="match status" value="1"/>
</dbReference>
<evidence type="ECO:0000256" key="1">
    <source>
        <dbReference type="ARBA" id="ARBA00022741"/>
    </source>
</evidence>
<dbReference type="PANTHER" id="PTHR35372:SF2">
    <property type="entry name" value="SF3 HELICASE DOMAIN-CONTAINING PROTEIN"/>
    <property type="match status" value="1"/>
</dbReference>
<protein>
    <recommendedName>
        <fullName evidence="4">SF3 helicase domain-containing protein</fullName>
    </recommendedName>
</protein>
<dbReference type="InterPro" id="IPR056443">
    <property type="entry name" value="AEP_C962R"/>
</dbReference>
<dbReference type="GO" id="GO:0016817">
    <property type="term" value="F:hydrolase activity, acting on acid anhydrides"/>
    <property type="evidence" value="ECO:0007669"/>
    <property type="project" value="InterPro"/>
</dbReference>
<dbReference type="InterPro" id="IPR014819">
    <property type="entry name" value="PriCT_2"/>
</dbReference>